<name>D5BFZ2_ZUNPS</name>
<keyword evidence="1" id="KW-1133">Transmembrane helix</keyword>
<feature type="transmembrane region" description="Helical" evidence="1">
    <location>
        <begin position="6"/>
        <end position="24"/>
    </location>
</feature>
<dbReference type="EMBL" id="CP001650">
    <property type="protein sequence ID" value="ADF53105.1"/>
    <property type="molecule type" value="Genomic_DNA"/>
</dbReference>
<dbReference type="KEGG" id="zpr:ZPR_2785"/>
<evidence type="ECO:0000313" key="3">
    <source>
        <dbReference type="Proteomes" id="UP000001654"/>
    </source>
</evidence>
<evidence type="ECO:0000256" key="1">
    <source>
        <dbReference type="SAM" id="Phobius"/>
    </source>
</evidence>
<keyword evidence="3" id="KW-1185">Reference proteome</keyword>
<protein>
    <submittedName>
        <fullName evidence="2">Uncharacterized protein</fullName>
    </submittedName>
</protein>
<keyword evidence="1" id="KW-0472">Membrane</keyword>
<proteinExistence type="predicted"/>
<accession>D5BFZ2</accession>
<sequence>MLDLYLQFHFLLIFAVNNCLFIGLPKGFAANFSKKRFTNKLQSIENQQNE</sequence>
<gene>
    <name evidence="2" type="ordered locus">ZPR_2785</name>
</gene>
<evidence type="ECO:0000313" key="2">
    <source>
        <dbReference type="EMBL" id="ADF53105.1"/>
    </source>
</evidence>
<keyword evidence="1" id="KW-0812">Transmembrane</keyword>
<dbReference type="Proteomes" id="UP000001654">
    <property type="component" value="Chromosome"/>
</dbReference>
<dbReference type="HOGENOM" id="CLU_3124449_0_0_10"/>
<organism evidence="2 3">
    <name type="scientific">Zunongwangia profunda (strain DSM 18752 / CCTCC AB 206139 / SM-A87)</name>
    <name type="common">Wangia profunda</name>
    <dbReference type="NCBI Taxonomy" id="655815"/>
    <lineage>
        <taxon>Bacteria</taxon>
        <taxon>Pseudomonadati</taxon>
        <taxon>Bacteroidota</taxon>
        <taxon>Flavobacteriia</taxon>
        <taxon>Flavobacteriales</taxon>
        <taxon>Flavobacteriaceae</taxon>
        <taxon>Zunongwangia</taxon>
    </lineage>
</organism>
<dbReference type="AlphaFoldDB" id="D5BFZ2"/>
<reference evidence="2 3" key="1">
    <citation type="journal article" date="2010" name="BMC Genomics">
        <title>The complete genome of Zunongwangia profunda SM-A87 reveals its adaptation to the deep-sea environment and ecological role in sedimentary organic nitrogen degradation.</title>
        <authorList>
            <person name="Qin Q.L."/>
            <person name="Zhang X.Y."/>
            <person name="Wang X.M."/>
            <person name="Liu G.M."/>
            <person name="Chen X.L."/>
            <person name="Xie B.B."/>
            <person name="Dang H.Y."/>
            <person name="Zhou B.C."/>
            <person name="Yu J."/>
            <person name="Zhang Y.Z."/>
        </authorList>
    </citation>
    <scope>NUCLEOTIDE SEQUENCE [LARGE SCALE GENOMIC DNA]</scope>
    <source>
        <strain evidence="3">DSM 18752 / CCTCC AB 206139 / SM-A87</strain>
    </source>
</reference>